<feature type="transmembrane region" description="Helical" evidence="1">
    <location>
        <begin position="183"/>
        <end position="204"/>
    </location>
</feature>
<sequence>MEVNLSKLERPPQGQVFLALFNLLPLRITLLMGICIFLYNHGLSNWMHEILQTRGLGAERAGYWASIPTLIGILGALFIPRMALPNLRFWILAGLFIIAGTSVILLKSYSEPIILIGLALKGITQGSMMTILLLILMEIPQVGFRYAGSAGGMFFAAAEIGGVLGPLSLGLLSDYDEGFQSGLTMLSLVCIILVVLVFLLKILLTPQQHGILTQK</sequence>
<organism evidence="2">
    <name type="scientific">marine metagenome</name>
    <dbReference type="NCBI Taxonomy" id="408172"/>
    <lineage>
        <taxon>unclassified sequences</taxon>
        <taxon>metagenomes</taxon>
        <taxon>ecological metagenomes</taxon>
    </lineage>
</organism>
<evidence type="ECO:0000256" key="1">
    <source>
        <dbReference type="SAM" id="Phobius"/>
    </source>
</evidence>
<dbReference type="Gene3D" id="1.20.1250.20">
    <property type="entry name" value="MFS general substrate transporter like domains"/>
    <property type="match status" value="1"/>
</dbReference>
<dbReference type="InterPro" id="IPR036259">
    <property type="entry name" value="MFS_trans_sf"/>
</dbReference>
<feature type="transmembrane region" description="Helical" evidence="1">
    <location>
        <begin position="87"/>
        <end position="106"/>
    </location>
</feature>
<reference evidence="2" key="1">
    <citation type="submission" date="2018-05" db="EMBL/GenBank/DDBJ databases">
        <authorList>
            <person name="Lanie J.A."/>
            <person name="Ng W.-L."/>
            <person name="Kazmierczak K.M."/>
            <person name="Andrzejewski T.M."/>
            <person name="Davidsen T.M."/>
            <person name="Wayne K.J."/>
            <person name="Tettelin H."/>
            <person name="Glass J.I."/>
            <person name="Rusch D."/>
            <person name="Podicherti R."/>
            <person name="Tsui H.-C.T."/>
            <person name="Winkler M.E."/>
        </authorList>
    </citation>
    <scope>NUCLEOTIDE SEQUENCE</scope>
</reference>
<proteinExistence type="predicted"/>
<keyword evidence="1" id="KW-1133">Transmembrane helix</keyword>
<keyword evidence="1" id="KW-0472">Membrane</keyword>
<accession>A0A381N2W7</accession>
<name>A0A381N2W7_9ZZZZ</name>
<keyword evidence="1" id="KW-0812">Transmembrane</keyword>
<feature type="transmembrane region" description="Helical" evidence="1">
    <location>
        <begin position="16"/>
        <end position="41"/>
    </location>
</feature>
<feature type="transmembrane region" description="Helical" evidence="1">
    <location>
        <begin position="61"/>
        <end position="80"/>
    </location>
</feature>
<dbReference type="SUPFAM" id="SSF103473">
    <property type="entry name" value="MFS general substrate transporter"/>
    <property type="match status" value="1"/>
</dbReference>
<protein>
    <recommendedName>
        <fullName evidence="3">Major facilitator superfamily (MFS) profile domain-containing protein</fullName>
    </recommendedName>
</protein>
<gene>
    <name evidence="2" type="ORF">METZ01_LOCUS1248</name>
</gene>
<dbReference type="AlphaFoldDB" id="A0A381N2W7"/>
<evidence type="ECO:0008006" key="3">
    <source>
        <dbReference type="Google" id="ProtNLM"/>
    </source>
</evidence>
<evidence type="ECO:0000313" key="2">
    <source>
        <dbReference type="EMBL" id="SUZ48394.1"/>
    </source>
</evidence>
<feature type="transmembrane region" description="Helical" evidence="1">
    <location>
        <begin position="148"/>
        <end position="171"/>
    </location>
</feature>
<dbReference type="EMBL" id="UINC01000066">
    <property type="protein sequence ID" value="SUZ48394.1"/>
    <property type="molecule type" value="Genomic_DNA"/>
</dbReference>
<feature type="transmembrane region" description="Helical" evidence="1">
    <location>
        <begin position="112"/>
        <end position="136"/>
    </location>
</feature>